<dbReference type="CDD" id="cd04301">
    <property type="entry name" value="NAT_SF"/>
    <property type="match status" value="1"/>
</dbReference>
<proteinExistence type="inferred from homology"/>
<evidence type="ECO:0000256" key="2">
    <source>
        <dbReference type="ARBA" id="ARBA00022741"/>
    </source>
</evidence>
<keyword evidence="3" id="KW-0067">ATP-binding</keyword>
<dbReference type="InterPro" id="IPR000182">
    <property type="entry name" value="GNAT_dom"/>
</dbReference>
<dbReference type="InterPro" id="IPR016181">
    <property type="entry name" value="Acyl_CoA_acyltransferase"/>
</dbReference>
<dbReference type="Gene3D" id="3.30.1490.20">
    <property type="entry name" value="ATP-grasp fold, A domain"/>
    <property type="match status" value="1"/>
</dbReference>
<dbReference type="Proteomes" id="UP000005324">
    <property type="component" value="Unassembled WGS sequence"/>
</dbReference>
<dbReference type="OrthoDB" id="9807426at2"/>
<dbReference type="HOGENOM" id="CLU_616150_0_0_5"/>
<keyword evidence="2" id="KW-0547">Nucleotide-binding</keyword>
<dbReference type="EMBL" id="ADVL01000635">
    <property type="protein sequence ID" value="EFH10755.1"/>
    <property type="molecule type" value="Genomic_DNA"/>
</dbReference>
<accession>D5RPK8</accession>
<feature type="non-terminal residue" evidence="6">
    <location>
        <position position="1"/>
    </location>
</feature>
<dbReference type="EC" id="6.2.1.5" evidence="6"/>
<dbReference type="PANTHER" id="PTHR43334">
    <property type="entry name" value="ACETATE--COA LIGASE [ADP-FORMING]"/>
    <property type="match status" value="1"/>
</dbReference>
<name>D5RPK8_9PROT</name>
<evidence type="ECO:0000313" key="6">
    <source>
        <dbReference type="EMBL" id="EFH10755.1"/>
    </source>
</evidence>
<dbReference type="Pfam" id="PF13549">
    <property type="entry name" value="ATP-grasp_5"/>
    <property type="match status" value="1"/>
</dbReference>
<evidence type="ECO:0000256" key="3">
    <source>
        <dbReference type="ARBA" id="ARBA00022840"/>
    </source>
</evidence>
<dbReference type="InterPro" id="IPR013815">
    <property type="entry name" value="ATP_grasp_subdomain_1"/>
</dbReference>
<evidence type="ECO:0000256" key="1">
    <source>
        <dbReference type="ARBA" id="ARBA00022598"/>
    </source>
</evidence>
<comment type="similarity">
    <text evidence="4">In the N-terminal section; belongs to the acetate CoA ligase alpha subunit family.</text>
</comment>
<keyword evidence="7" id="KW-1185">Reference proteome</keyword>
<sequence length="444" mass="48498">AVDRRNRAAAAELPPREVLELAPDRARVRALIDALRREGRTGFTEAEALEVLEAYGQKVIPGQAVPDADGAIAAAMRLGFPVVLKVLSPDLPRKTEVGGVVLGLKDVASLRMAAHAMLAEVRAKRPEARIQGFLVQRQAGAGALRSHELRLRLGTDPMFGPWIGYGRGGTASDFEPDVAFDLPPLNRTLAFAMLRRTRTIRLLEGFRDHAPVDLSLVADSLVRLSQIAVDFPEIEGLIVNPLLADERGVVALDASGGLHPPGEVSPLAIPPYPAELAQPWQARDGRRLVVRPIRPEDAAAHAEAFRQLAPEDVRWRFFSQLKELPPAQIARMTQIDYDREMAFVAVEEPADGPPRTVGVARLIREPGGAQGEFAVVTLPGWKGQGLARHLMQRLFDWGRAQGLERVVGQVLADNQPMLGFVRALGFRVARSAEDDDVMEARLDL</sequence>
<dbReference type="AlphaFoldDB" id="D5RPK8"/>
<dbReference type="FunFam" id="3.30.1490.20:FF:000020">
    <property type="entry name" value="Protein lysine acetyltransferase"/>
    <property type="match status" value="1"/>
</dbReference>
<reference evidence="6 7" key="1">
    <citation type="submission" date="2010-04" db="EMBL/GenBank/DDBJ databases">
        <authorList>
            <person name="Qin X."/>
            <person name="Bachman B."/>
            <person name="Battles P."/>
            <person name="Bell A."/>
            <person name="Bess C."/>
            <person name="Bickham C."/>
            <person name="Chaboub L."/>
            <person name="Chen D."/>
            <person name="Coyle M."/>
            <person name="Deiros D.R."/>
            <person name="Dinh H."/>
            <person name="Forbes L."/>
            <person name="Fowler G."/>
            <person name="Francisco L."/>
            <person name="Fu Q."/>
            <person name="Gubbala S."/>
            <person name="Hale W."/>
            <person name="Han Y."/>
            <person name="Hemphill L."/>
            <person name="Highlander S.K."/>
            <person name="Hirani K."/>
            <person name="Hogues M."/>
            <person name="Jackson L."/>
            <person name="Jakkamsetti A."/>
            <person name="Javaid M."/>
            <person name="Jiang H."/>
            <person name="Korchina V."/>
            <person name="Kovar C."/>
            <person name="Lara F."/>
            <person name="Lee S."/>
            <person name="Mata R."/>
            <person name="Mathew T."/>
            <person name="Moen C."/>
            <person name="Morales K."/>
            <person name="Munidasa M."/>
            <person name="Nazareth L."/>
            <person name="Ngo R."/>
            <person name="Nguyen L."/>
            <person name="Okwuonu G."/>
            <person name="Ongeri F."/>
            <person name="Patil S."/>
            <person name="Petrosino J."/>
            <person name="Pham C."/>
            <person name="Pham P."/>
            <person name="Pu L.-L."/>
            <person name="Puazo M."/>
            <person name="Raj R."/>
            <person name="Reid J."/>
            <person name="Rouhana J."/>
            <person name="Saada N."/>
            <person name="Shang Y."/>
            <person name="Simmons D."/>
            <person name="Thornton R."/>
            <person name="Warren J."/>
            <person name="Weissenberger G."/>
            <person name="Zhang J."/>
            <person name="Zhang L."/>
            <person name="Zhou C."/>
            <person name="Zhu D."/>
            <person name="Muzny D."/>
            <person name="Worley K."/>
            <person name="Gibbs R."/>
        </authorList>
    </citation>
    <scope>NUCLEOTIDE SEQUENCE [LARGE SCALE GENOMIC DNA]</scope>
    <source>
        <strain evidence="6 7">ATCC 49957</strain>
    </source>
</reference>
<dbReference type="SUPFAM" id="SSF55729">
    <property type="entry name" value="Acyl-CoA N-acyltransferases (Nat)"/>
    <property type="match status" value="1"/>
</dbReference>
<organism evidence="6 7">
    <name type="scientific">Pseudoroseomonas cervicalis ATCC 49957</name>
    <dbReference type="NCBI Taxonomy" id="525371"/>
    <lineage>
        <taxon>Bacteria</taxon>
        <taxon>Pseudomonadati</taxon>
        <taxon>Pseudomonadota</taxon>
        <taxon>Alphaproteobacteria</taxon>
        <taxon>Acetobacterales</taxon>
        <taxon>Roseomonadaceae</taxon>
        <taxon>Roseomonas</taxon>
    </lineage>
</organism>
<dbReference type="Gene3D" id="3.40.630.30">
    <property type="match status" value="1"/>
</dbReference>
<feature type="domain" description="N-acetyltransferase" evidence="5">
    <location>
        <begin position="288"/>
        <end position="443"/>
    </location>
</feature>
<dbReference type="PROSITE" id="PS51186">
    <property type="entry name" value="GNAT"/>
    <property type="match status" value="1"/>
</dbReference>
<keyword evidence="6" id="KW-0808">Transferase</keyword>
<dbReference type="RefSeq" id="WP_007002050.1">
    <property type="nucleotide sequence ID" value="NZ_GG770777.1"/>
</dbReference>
<dbReference type="GO" id="GO:0004775">
    <property type="term" value="F:succinate-CoA ligase (ADP-forming) activity"/>
    <property type="evidence" value="ECO:0007669"/>
    <property type="project" value="UniProtKB-EC"/>
</dbReference>
<dbReference type="GO" id="GO:0005524">
    <property type="term" value="F:ATP binding"/>
    <property type="evidence" value="ECO:0007669"/>
    <property type="project" value="UniProtKB-KW"/>
</dbReference>
<evidence type="ECO:0000259" key="5">
    <source>
        <dbReference type="PROSITE" id="PS51186"/>
    </source>
</evidence>
<dbReference type="Gene3D" id="3.30.470.20">
    <property type="entry name" value="ATP-grasp fold, B domain"/>
    <property type="match status" value="1"/>
</dbReference>
<dbReference type="Pfam" id="PF13302">
    <property type="entry name" value="Acetyltransf_3"/>
    <property type="match status" value="1"/>
</dbReference>
<evidence type="ECO:0000313" key="7">
    <source>
        <dbReference type="Proteomes" id="UP000005324"/>
    </source>
</evidence>
<dbReference type="InterPro" id="IPR051538">
    <property type="entry name" value="Acyl-CoA_Synth/Transferase"/>
</dbReference>
<gene>
    <name evidence="6" type="ORF">HMPREF0731_3019</name>
</gene>
<protein>
    <submittedName>
        <fullName evidence="6">Acetyltransferase, GNAT family</fullName>
        <ecNumber evidence="6">6.2.1.5</ecNumber>
    </submittedName>
</protein>
<dbReference type="PANTHER" id="PTHR43334:SF1">
    <property type="entry name" value="3-HYDROXYPROPIONATE--COA LIGASE [ADP-FORMING]"/>
    <property type="match status" value="1"/>
</dbReference>
<comment type="caution">
    <text evidence="6">The sequence shown here is derived from an EMBL/GenBank/DDBJ whole genome shotgun (WGS) entry which is preliminary data.</text>
</comment>
<evidence type="ECO:0000256" key="4">
    <source>
        <dbReference type="ARBA" id="ARBA00060888"/>
    </source>
</evidence>
<dbReference type="GO" id="GO:0016747">
    <property type="term" value="F:acyltransferase activity, transferring groups other than amino-acyl groups"/>
    <property type="evidence" value="ECO:0007669"/>
    <property type="project" value="InterPro"/>
</dbReference>
<keyword evidence="1 6" id="KW-0436">Ligase</keyword>
<dbReference type="SUPFAM" id="SSF56059">
    <property type="entry name" value="Glutathione synthetase ATP-binding domain-like"/>
    <property type="match status" value="1"/>
</dbReference>